<sequence length="73" mass="8450">MFGHYAGSVQPQNTDQRASEQWHEGGAADATRFVRDVLWLLFGKEIDVPPCVWEFALKAQHMCDRRLLCESWL</sequence>
<accession>A0AAD5MSX0</accession>
<keyword evidence="3" id="KW-1185">Reference proteome</keyword>
<name>A0AAD5MSX0_PARTN</name>
<comment type="caution">
    <text evidence="2">The sequence shown here is derived from an EMBL/GenBank/DDBJ whole genome shotgun (WGS) entry which is preliminary data.</text>
</comment>
<dbReference type="EMBL" id="JAHQIW010004872">
    <property type="protein sequence ID" value="KAJ1364095.1"/>
    <property type="molecule type" value="Genomic_DNA"/>
</dbReference>
<proteinExistence type="predicted"/>
<protein>
    <submittedName>
        <fullName evidence="2">Uncharacterized protein</fullName>
    </submittedName>
</protein>
<organism evidence="2 3">
    <name type="scientific">Parelaphostrongylus tenuis</name>
    <name type="common">Meningeal worm</name>
    <dbReference type="NCBI Taxonomy" id="148309"/>
    <lineage>
        <taxon>Eukaryota</taxon>
        <taxon>Metazoa</taxon>
        <taxon>Ecdysozoa</taxon>
        <taxon>Nematoda</taxon>
        <taxon>Chromadorea</taxon>
        <taxon>Rhabditida</taxon>
        <taxon>Rhabditina</taxon>
        <taxon>Rhabditomorpha</taxon>
        <taxon>Strongyloidea</taxon>
        <taxon>Metastrongylidae</taxon>
        <taxon>Parelaphostrongylus</taxon>
    </lineage>
</organism>
<feature type="non-terminal residue" evidence="2">
    <location>
        <position position="73"/>
    </location>
</feature>
<evidence type="ECO:0000313" key="2">
    <source>
        <dbReference type="EMBL" id="KAJ1364095.1"/>
    </source>
</evidence>
<dbReference type="Proteomes" id="UP001196413">
    <property type="component" value="Unassembled WGS sequence"/>
</dbReference>
<dbReference type="AlphaFoldDB" id="A0AAD5MSX0"/>
<evidence type="ECO:0000313" key="3">
    <source>
        <dbReference type="Proteomes" id="UP001196413"/>
    </source>
</evidence>
<feature type="region of interest" description="Disordered" evidence="1">
    <location>
        <begin position="1"/>
        <end position="23"/>
    </location>
</feature>
<reference evidence="2" key="1">
    <citation type="submission" date="2021-06" db="EMBL/GenBank/DDBJ databases">
        <title>Parelaphostrongylus tenuis whole genome reference sequence.</title>
        <authorList>
            <person name="Garwood T.J."/>
            <person name="Larsen P.A."/>
            <person name="Fountain-Jones N.M."/>
            <person name="Garbe J.R."/>
            <person name="Macchietto M.G."/>
            <person name="Kania S.A."/>
            <person name="Gerhold R.W."/>
            <person name="Richards J.E."/>
            <person name="Wolf T.M."/>
        </authorList>
    </citation>
    <scope>NUCLEOTIDE SEQUENCE</scope>
    <source>
        <strain evidence="2">MNPRO001-30</strain>
        <tissue evidence="2">Meninges</tissue>
    </source>
</reference>
<gene>
    <name evidence="2" type="ORF">KIN20_024102</name>
</gene>
<evidence type="ECO:0000256" key="1">
    <source>
        <dbReference type="SAM" id="MobiDB-lite"/>
    </source>
</evidence>